<dbReference type="CDD" id="cd03784">
    <property type="entry name" value="GT1_Gtf-like"/>
    <property type="match status" value="1"/>
</dbReference>
<evidence type="ECO:0000313" key="6">
    <source>
        <dbReference type="EMBL" id="CAG9762824.1"/>
    </source>
</evidence>
<dbReference type="EC" id="2.4.1.17" evidence="5"/>
<evidence type="ECO:0000256" key="3">
    <source>
        <dbReference type="ARBA" id="ARBA00022679"/>
    </source>
</evidence>
<dbReference type="Pfam" id="PF00201">
    <property type="entry name" value="UDPGT"/>
    <property type="match status" value="1"/>
</dbReference>
<keyword evidence="5" id="KW-0812">Transmembrane</keyword>
<dbReference type="Gene3D" id="3.40.50.2000">
    <property type="entry name" value="Glycogen Phosphorylase B"/>
    <property type="match status" value="2"/>
</dbReference>
<dbReference type="PANTHER" id="PTHR48043:SF114">
    <property type="entry name" value="IP04436P-RELATED"/>
    <property type="match status" value="1"/>
</dbReference>
<organism evidence="6 7">
    <name type="scientific">Ceutorhynchus assimilis</name>
    <name type="common">cabbage seed weevil</name>
    <dbReference type="NCBI Taxonomy" id="467358"/>
    <lineage>
        <taxon>Eukaryota</taxon>
        <taxon>Metazoa</taxon>
        <taxon>Ecdysozoa</taxon>
        <taxon>Arthropoda</taxon>
        <taxon>Hexapoda</taxon>
        <taxon>Insecta</taxon>
        <taxon>Pterygota</taxon>
        <taxon>Neoptera</taxon>
        <taxon>Endopterygota</taxon>
        <taxon>Coleoptera</taxon>
        <taxon>Polyphaga</taxon>
        <taxon>Cucujiformia</taxon>
        <taxon>Curculionidae</taxon>
        <taxon>Ceutorhynchinae</taxon>
        <taxon>Ceutorhynchus</taxon>
    </lineage>
</organism>
<comment type="catalytic activity">
    <reaction evidence="5">
        <text>glucuronate acceptor + UDP-alpha-D-glucuronate = acceptor beta-D-glucuronoside + UDP + H(+)</text>
        <dbReference type="Rhea" id="RHEA:21032"/>
        <dbReference type="ChEBI" id="CHEBI:15378"/>
        <dbReference type="ChEBI" id="CHEBI:58052"/>
        <dbReference type="ChEBI" id="CHEBI:58223"/>
        <dbReference type="ChEBI" id="CHEBI:132367"/>
        <dbReference type="ChEBI" id="CHEBI:132368"/>
        <dbReference type="EC" id="2.4.1.17"/>
    </reaction>
</comment>
<keyword evidence="7" id="KW-1185">Reference proteome</keyword>
<dbReference type="GO" id="GO:0015020">
    <property type="term" value="F:glucuronosyltransferase activity"/>
    <property type="evidence" value="ECO:0007669"/>
    <property type="project" value="UniProtKB-EC"/>
</dbReference>
<dbReference type="Proteomes" id="UP001152799">
    <property type="component" value="Chromosome 12"/>
</dbReference>
<dbReference type="OrthoDB" id="5835829at2759"/>
<dbReference type="AlphaFoldDB" id="A0A9N9QAW6"/>
<dbReference type="SUPFAM" id="SSF53756">
    <property type="entry name" value="UDP-Glycosyltransferase/glycogen phosphorylase"/>
    <property type="match status" value="1"/>
</dbReference>
<evidence type="ECO:0000256" key="2">
    <source>
        <dbReference type="ARBA" id="ARBA00022676"/>
    </source>
</evidence>
<dbReference type="EMBL" id="OU892288">
    <property type="protein sequence ID" value="CAG9762824.1"/>
    <property type="molecule type" value="Genomic_DNA"/>
</dbReference>
<keyword evidence="5" id="KW-0732">Signal</keyword>
<evidence type="ECO:0000256" key="4">
    <source>
        <dbReference type="RuleBase" id="RU003718"/>
    </source>
</evidence>
<keyword evidence="5" id="KW-1133">Transmembrane helix</keyword>
<keyword evidence="2 4" id="KW-0328">Glycosyltransferase</keyword>
<feature type="signal peptide" evidence="5">
    <location>
        <begin position="1"/>
        <end position="19"/>
    </location>
</feature>
<dbReference type="PROSITE" id="PS00375">
    <property type="entry name" value="UDPGT"/>
    <property type="match status" value="1"/>
</dbReference>
<evidence type="ECO:0000256" key="5">
    <source>
        <dbReference type="RuleBase" id="RU362059"/>
    </source>
</evidence>
<keyword evidence="5" id="KW-0472">Membrane</keyword>
<evidence type="ECO:0000256" key="1">
    <source>
        <dbReference type="ARBA" id="ARBA00009995"/>
    </source>
</evidence>
<dbReference type="InterPro" id="IPR050271">
    <property type="entry name" value="UDP-glycosyltransferase"/>
</dbReference>
<protein>
    <recommendedName>
        <fullName evidence="5">UDP-glucuronosyltransferase</fullName>
        <ecNumber evidence="5">2.4.1.17</ecNumber>
    </recommendedName>
</protein>
<dbReference type="GO" id="GO:0016020">
    <property type="term" value="C:membrane"/>
    <property type="evidence" value="ECO:0007669"/>
    <property type="project" value="UniProtKB-SubCell"/>
</dbReference>
<accession>A0A9N9QAW6</accession>
<name>A0A9N9QAW6_9CUCU</name>
<comment type="subcellular location">
    <subcellularLocation>
        <location evidence="5">Membrane</location>
        <topology evidence="5">Single-pass membrane protein</topology>
    </subcellularLocation>
</comment>
<comment type="similarity">
    <text evidence="1 4">Belongs to the UDP-glycosyltransferase family.</text>
</comment>
<feature type="chain" id="PRO_5040547498" description="UDP-glucuronosyltransferase" evidence="5">
    <location>
        <begin position="20"/>
        <end position="508"/>
    </location>
</feature>
<dbReference type="InterPro" id="IPR002213">
    <property type="entry name" value="UDP_glucos_trans"/>
</dbReference>
<feature type="transmembrane region" description="Helical" evidence="5">
    <location>
        <begin position="465"/>
        <end position="487"/>
    </location>
</feature>
<dbReference type="InterPro" id="IPR035595">
    <property type="entry name" value="UDP_glycos_trans_CS"/>
</dbReference>
<evidence type="ECO:0000313" key="7">
    <source>
        <dbReference type="Proteomes" id="UP001152799"/>
    </source>
</evidence>
<gene>
    <name evidence="6" type="ORF">CEUTPL_LOCUS3497</name>
</gene>
<dbReference type="FunFam" id="3.40.50.2000:FF:000050">
    <property type="entry name" value="UDP-glucuronosyltransferase"/>
    <property type="match status" value="1"/>
</dbReference>
<reference evidence="6" key="1">
    <citation type="submission" date="2022-01" db="EMBL/GenBank/DDBJ databases">
        <authorList>
            <person name="King R."/>
        </authorList>
    </citation>
    <scope>NUCLEOTIDE SEQUENCE</scope>
</reference>
<proteinExistence type="inferred from homology"/>
<dbReference type="PANTHER" id="PTHR48043">
    <property type="entry name" value="EG:EG0003.4 PROTEIN-RELATED"/>
    <property type="match status" value="1"/>
</dbReference>
<sequence length="508" mass="57924">MMWAVYGITFLLFVQHAASYNILVLFGHMGKSHYDVFKPLFQELGERGHNITILSHVKTQGDIKNSRDVLLSNVPLVNHLDLKHFTQSHLQRYTEVAFLAYFSDFACNSSLQSEELQKFLQEDQHFDVILAEFFNSNCLYGLITKYKAPFIGLSSCAMMHWHPRWFGAPDNPAYVNSIYMAYPAPMSFLQRMENTLMHLVNIFWYKTYMEQPGREYSLKYTGFEPADPHQASLLLVNTHYTLHGVQPLTPAIVEVGGLHVTNKKPKKLPEDVERWTNESTSGLIYFSLGSLIKGHTFPEGQLGAFMKVFSKLPQRVLWKWEEQTMKDKPDNIMLTEWAPQYDVLCHPNTVLFISHGGLLGTTEAIHCGVPVIVMPQFGDQRMNAKLLEKQGAGVILKLLDATEETITEALTKALSKVTRQKAKELSNRFRDRLVSPLESSVYWIEHVARHKGAKHLRSEAIEMPFYQYLLLDVIGCLLIGILALLYAARKIGLLIVRTCCGGKKKKLL</sequence>
<keyword evidence="3 4" id="KW-0808">Transferase</keyword>